<gene>
    <name evidence="3" type="ORF">Q8A70_17120</name>
</gene>
<comment type="similarity">
    <text evidence="1">Belongs to the universal stress protein A family.</text>
</comment>
<dbReference type="InterPro" id="IPR006015">
    <property type="entry name" value="Universal_stress_UspA"/>
</dbReference>
<accession>A0ABU0YNX5</accession>
<name>A0ABU0YNX5_9PROT</name>
<dbReference type="PRINTS" id="PR01438">
    <property type="entry name" value="UNVRSLSTRESS"/>
</dbReference>
<organism evidence="3 4">
    <name type="scientific">Dongia sedimenti</name>
    <dbReference type="NCBI Taxonomy" id="3064282"/>
    <lineage>
        <taxon>Bacteria</taxon>
        <taxon>Pseudomonadati</taxon>
        <taxon>Pseudomonadota</taxon>
        <taxon>Alphaproteobacteria</taxon>
        <taxon>Rhodospirillales</taxon>
        <taxon>Dongiaceae</taxon>
        <taxon>Dongia</taxon>
    </lineage>
</organism>
<evidence type="ECO:0000313" key="3">
    <source>
        <dbReference type="EMBL" id="MDQ7249412.1"/>
    </source>
</evidence>
<evidence type="ECO:0000259" key="2">
    <source>
        <dbReference type="Pfam" id="PF00582"/>
    </source>
</evidence>
<dbReference type="RefSeq" id="WP_379957361.1">
    <property type="nucleotide sequence ID" value="NZ_JAUYVI010000005.1"/>
</dbReference>
<dbReference type="InterPro" id="IPR006016">
    <property type="entry name" value="UspA"/>
</dbReference>
<protein>
    <submittedName>
        <fullName evidence="3">Universal stress protein</fullName>
    </submittedName>
</protein>
<dbReference type="Gene3D" id="3.40.50.12370">
    <property type="match status" value="1"/>
</dbReference>
<dbReference type="PANTHER" id="PTHR46268">
    <property type="entry name" value="STRESS RESPONSE PROTEIN NHAX"/>
    <property type="match status" value="1"/>
</dbReference>
<dbReference type="PANTHER" id="PTHR46268:SF15">
    <property type="entry name" value="UNIVERSAL STRESS PROTEIN HP_0031"/>
    <property type="match status" value="1"/>
</dbReference>
<comment type="caution">
    <text evidence="3">The sequence shown here is derived from an EMBL/GenBank/DDBJ whole genome shotgun (WGS) entry which is preliminary data.</text>
</comment>
<evidence type="ECO:0000256" key="1">
    <source>
        <dbReference type="ARBA" id="ARBA00008791"/>
    </source>
</evidence>
<reference evidence="4" key="1">
    <citation type="submission" date="2023-08" db="EMBL/GenBank/DDBJ databases">
        <title>Rhodospirillaceae gen. nov., a novel taxon isolated from the Yangtze River Yuezi River estuary sludge.</title>
        <authorList>
            <person name="Ruan L."/>
        </authorList>
    </citation>
    <scope>NUCLEOTIDE SEQUENCE [LARGE SCALE GENOMIC DNA]</scope>
    <source>
        <strain evidence="4">R-7</strain>
    </source>
</reference>
<dbReference type="EMBL" id="JAUYVI010000005">
    <property type="protein sequence ID" value="MDQ7249412.1"/>
    <property type="molecule type" value="Genomic_DNA"/>
</dbReference>
<keyword evidence="4" id="KW-1185">Reference proteome</keyword>
<evidence type="ECO:0000313" key="4">
    <source>
        <dbReference type="Proteomes" id="UP001230156"/>
    </source>
</evidence>
<dbReference type="Pfam" id="PF00582">
    <property type="entry name" value="Usp"/>
    <property type="match status" value="1"/>
</dbReference>
<dbReference type="Proteomes" id="UP001230156">
    <property type="component" value="Unassembled WGS sequence"/>
</dbReference>
<proteinExistence type="inferred from homology"/>
<sequence length="292" mass="31257">MAFKHILVPLFGYDADRTALDAALTLAKRGGAHISVRHIKVDPMESVPLMVDVGVAATELIEAVERHAATRGKAAAATFEAWRNERDLKIDDQPSLRTGITTAFKVEEGAEDELIIKYGRLTDLVVMGRPSGEEAGDQVLSRMEDALFGAGQPVLLVPNGLGQPALDRLVSGPALISWNGSIEATRAISQALDLLRGMAHVRVLSVKEGKKDRHPAVDLVRYLAWEGVAASVVEPSQTTGNAGEQILATAKHLGAGFVLMGGYSHGRLRQLMLGGVTSHMMDHADLPVIMAH</sequence>
<dbReference type="SUPFAM" id="SSF52402">
    <property type="entry name" value="Adenine nucleotide alpha hydrolases-like"/>
    <property type="match status" value="2"/>
</dbReference>
<feature type="domain" description="UspA" evidence="2">
    <location>
        <begin position="230"/>
        <end position="291"/>
    </location>
</feature>
<dbReference type="CDD" id="cd00293">
    <property type="entry name" value="USP-like"/>
    <property type="match status" value="1"/>
</dbReference>